<dbReference type="OrthoDB" id="3797690at2759"/>
<accession>A0A3A2ZHF3</accession>
<dbReference type="EMBL" id="MVGC01001162">
    <property type="protein sequence ID" value="RJE17325.1"/>
    <property type="molecule type" value="Genomic_DNA"/>
</dbReference>
<evidence type="ECO:0000313" key="2">
    <source>
        <dbReference type="Proteomes" id="UP000266188"/>
    </source>
</evidence>
<sequence length="142" mass="16188">MDDPVAPGKLRIINRDVDKFSDGLVNIRTVINVFSYLNFPHVHNQWTTIANDIRAELKRANDTWVANGKSSTHIAEYWDKWIRSHLNLIAANGLAFTAASIQEMRNNWRNYGTSVLVAEVLLSLNILERQLSLITVNMADLR</sequence>
<proteinExistence type="predicted"/>
<organism evidence="1 2">
    <name type="scientific">Aspergillus sclerotialis</name>
    <dbReference type="NCBI Taxonomy" id="2070753"/>
    <lineage>
        <taxon>Eukaryota</taxon>
        <taxon>Fungi</taxon>
        <taxon>Dikarya</taxon>
        <taxon>Ascomycota</taxon>
        <taxon>Pezizomycotina</taxon>
        <taxon>Eurotiomycetes</taxon>
        <taxon>Eurotiomycetidae</taxon>
        <taxon>Eurotiales</taxon>
        <taxon>Aspergillaceae</taxon>
        <taxon>Aspergillus</taxon>
        <taxon>Aspergillus subgen. Polypaecilum</taxon>
    </lineage>
</organism>
<keyword evidence="2" id="KW-1185">Reference proteome</keyword>
<comment type="caution">
    <text evidence="1">The sequence shown here is derived from an EMBL/GenBank/DDBJ whole genome shotgun (WGS) entry which is preliminary data.</text>
</comment>
<name>A0A3A2ZHF3_9EURO</name>
<dbReference type="Proteomes" id="UP000266188">
    <property type="component" value="Unassembled WGS sequence"/>
</dbReference>
<dbReference type="AlphaFoldDB" id="A0A3A2ZHF3"/>
<evidence type="ECO:0000313" key="1">
    <source>
        <dbReference type="EMBL" id="RJE17325.1"/>
    </source>
</evidence>
<reference evidence="2" key="1">
    <citation type="submission" date="2017-02" db="EMBL/GenBank/DDBJ databases">
        <authorList>
            <person name="Tafer H."/>
            <person name="Lopandic K."/>
        </authorList>
    </citation>
    <scope>NUCLEOTIDE SEQUENCE [LARGE SCALE GENOMIC DNA]</scope>
    <source>
        <strain evidence="2">CBS 366.77</strain>
    </source>
</reference>
<gene>
    <name evidence="1" type="ORF">PHISCL_10338</name>
</gene>
<protein>
    <submittedName>
        <fullName evidence="1">Uncharacterized protein</fullName>
    </submittedName>
</protein>